<keyword evidence="2 4" id="KW-0167">Capsid protein</keyword>
<dbReference type="RefSeq" id="YP_010769955.1">
    <property type="nucleotide sequence ID" value="NC_074118.1"/>
</dbReference>
<dbReference type="EMBL" id="BK013683">
    <property type="protein sequence ID" value="DAD50984.1"/>
    <property type="molecule type" value="Genomic_RNA"/>
</dbReference>
<evidence type="ECO:0000256" key="3">
    <source>
        <dbReference type="ARBA" id="ARBA00022844"/>
    </source>
</evidence>
<proteinExistence type="predicted"/>
<evidence type="ECO:0000256" key="1">
    <source>
        <dbReference type="ARBA" id="ARBA00004328"/>
    </source>
</evidence>
<keyword evidence="3" id="KW-0946">Virion</keyword>
<dbReference type="Proteomes" id="UP000676407">
    <property type="component" value="Segment"/>
</dbReference>
<dbReference type="KEGG" id="vg:80399119"/>
<comment type="subcellular location">
    <subcellularLocation>
        <location evidence="1">Virion</location>
    </subcellularLocation>
</comment>
<keyword evidence="5" id="KW-1185">Reference proteome</keyword>
<evidence type="ECO:0000313" key="5">
    <source>
        <dbReference type="Proteomes" id="UP000676407"/>
    </source>
</evidence>
<organism evidence="4 5">
    <name type="scientific">ssRNA phage SRR6960509_10</name>
    <dbReference type="NCBI Taxonomy" id="2786521"/>
    <lineage>
        <taxon>Viruses</taxon>
        <taxon>Riboviria</taxon>
        <taxon>Orthornavirae</taxon>
        <taxon>Lenarviricota</taxon>
        <taxon>Leviviricetes</taxon>
        <taxon>Norzivirales</taxon>
        <taxon>Fiersviridae</taxon>
        <taxon>Thiyevirus</taxon>
        <taxon>Thiyevirus asiocola</taxon>
    </lineage>
</organism>
<accession>A0A8S5L084</accession>
<name>A0A8S5L084_9VIRU</name>
<evidence type="ECO:0000256" key="2">
    <source>
        <dbReference type="ARBA" id="ARBA00022561"/>
    </source>
</evidence>
<evidence type="ECO:0000313" key="4">
    <source>
        <dbReference type="EMBL" id="DAD50984.1"/>
    </source>
</evidence>
<gene>
    <name evidence="4" type="primary">SRR6960509_10_2</name>
</gene>
<dbReference type="GeneID" id="80399119"/>
<reference evidence="4" key="1">
    <citation type="submission" date="2020-09" db="EMBL/GenBank/DDBJ databases">
        <title>Leviviricetes taxonomy.</title>
        <authorList>
            <person name="Stockdale S.R."/>
            <person name="Callanan J."/>
            <person name="Adriaenssens E.M."/>
            <person name="Kuhn J.H."/>
            <person name="Rumnieks J."/>
            <person name="Shkoporov A."/>
            <person name="Draper L.A."/>
            <person name="Ross P."/>
            <person name="Hill C."/>
        </authorList>
    </citation>
    <scope>NUCLEOTIDE SEQUENCE</scope>
</reference>
<dbReference type="GO" id="GO:0019028">
    <property type="term" value="C:viral capsid"/>
    <property type="evidence" value="ECO:0007669"/>
    <property type="project" value="UniProtKB-KW"/>
</dbReference>
<protein>
    <submittedName>
        <fullName evidence="4">Coat protein</fullName>
    </submittedName>
</protein>
<dbReference type="InterPro" id="IPR015954">
    <property type="entry name" value="Phage_RNA-type_capsid"/>
</dbReference>
<sequence length="127" mass="13719">MAAAAILQLKNYAAVEQAFAVDTVKTGEYAKWADRSQGTFLGTAYASLTRKSSPLATGVRKVQGKITYPTINGTTGALDRTHIGTFEIVIPNSGTLTERRELVARLRDFIIDAVITAAVDNDEMPWG</sequence>
<dbReference type="Gene3D" id="3.30.380.10">
    <property type="entry name" value="MS2 Viral Coat Protein"/>
    <property type="match status" value="1"/>
</dbReference>